<feature type="compositionally biased region" description="Polar residues" evidence="5">
    <location>
        <begin position="151"/>
        <end position="165"/>
    </location>
</feature>
<dbReference type="GeneID" id="108670588"/>
<feature type="compositionally biased region" description="Polar residues" evidence="5">
    <location>
        <begin position="1007"/>
        <end position="1033"/>
    </location>
</feature>
<proteinExistence type="predicted"/>
<feature type="transmembrane region" description="Helical" evidence="6">
    <location>
        <begin position="1734"/>
        <end position="1754"/>
    </location>
</feature>
<feature type="compositionally biased region" description="Basic and acidic residues" evidence="5">
    <location>
        <begin position="393"/>
        <end position="402"/>
    </location>
</feature>
<feature type="compositionally biased region" description="Polar residues" evidence="5">
    <location>
        <begin position="210"/>
        <end position="226"/>
    </location>
</feature>
<feature type="transmembrane region" description="Helical" evidence="6">
    <location>
        <begin position="2529"/>
        <end position="2550"/>
    </location>
</feature>
<feature type="region of interest" description="Disordered" evidence="5">
    <location>
        <begin position="2326"/>
        <end position="2369"/>
    </location>
</feature>
<protein>
    <submittedName>
        <fullName evidence="8">Uncharacterized protein LOC108670588 isoform X1</fullName>
    </submittedName>
</protein>
<feature type="compositionally biased region" description="Polar residues" evidence="5">
    <location>
        <begin position="40"/>
        <end position="63"/>
    </location>
</feature>
<dbReference type="OrthoDB" id="8190074at2759"/>
<reference evidence="8" key="1">
    <citation type="submission" date="2025-08" db="UniProtKB">
        <authorList>
            <consortium name="RefSeq"/>
        </authorList>
    </citation>
    <scope>IDENTIFICATION</scope>
    <source>
        <tissue evidence="8">Whole organism</tissue>
    </source>
</reference>
<feature type="transmembrane region" description="Helical" evidence="6">
    <location>
        <begin position="2498"/>
        <end position="2523"/>
    </location>
</feature>
<feature type="transmembrane region" description="Helical" evidence="6">
    <location>
        <begin position="2467"/>
        <end position="2486"/>
    </location>
</feature>
<sequence>MNTMDDLNFHKRRSYALAQETPVLKDIPPPQVPLRGGLHITQTGRPSWPTQSQPASPANQQHVSDVGRSDLYSPQRRIGPPSQPAPQSRLGTFPNQLQRLISPTPSYIQYPQSDQITRIDEYQAAIPDCNRPSPSTGQASVSTFARRNLTLSSNVPQKQSVAPQNEHQEEGTRAAFGAKRVQPRGTSPSRIPIKGSTAANIAKPSRPRGSDNSNALAQGTQRSAHQQADGPRVESKNSEQHENFSVLKRSTTRGVSPSRIPRSSFRKEIPKGRQEGSPLPAVSVGSPNESSVAKKLPGNNSPEERENKKRPLPRGTSPSRIPTSIRRKKQQPTESLASENISMTVCEAKLVRTQSESPHSSPERMDHRSRRSDFLKDDMCKVKQIVSNPDEQIYDKQRESRKSARGVSPSRIPIKRQKEDSSKQCRSLSPSKTYTQPLSKSLQHVLSGQNYQYDFRETDIDSMASNYENDLETPLKGFPVPIPRSLSIASSGSESSLGILDLPRQDSKTSLISFKYNSDGEKPILKFTESNKSPPRASTPVRQRSPSLPYPRQGLSVYKPPPTKCRESQKPRPYVSKPTSNILHCQFSAENANSRDGINQTTFSKSLENLNRLNKSSQTTNLQMTPRAPSSISLSGLKHVRYLLDFEVPTAEAVNDYPPPYTPPSPPYTSSAASMENIPIAAPRKSKLSLSSIGTSISDVDSSSSKQQYDAEQNAYNNQVQGWNQRSPAGYQNAGRSKSSGNLIVRTNVSTTKPTELNMRSNGRSISSLDNIVHFANGVSYGKENSNKFVHNTVQPTSMEKRESPKSHESLGSINSPPLSIYKRENNGCSDTKDGNQFVSQLNTRRQPDEEIVRALVLGDNRLKSEKNFNYRKYETGQGVVQPKTELHSAYPQFSHSYGGENNNVPSKLNGIKVDGSVNQNSRNNFQISANDILKNKKVENTDSRNPTESTYSEINRQLKNEWLNHGNDQKATGIDQVNLSSQAAGNRRPLYGSQNHEPFLTHLPSKGTSSGLLDNQGSKNPISGSSFPTSVNQKHENQFQEGYSTQPPVPSMQQPAENQKDKRASQQNANLNHGHPSGFSLSDADQVAIIDLQCSSNSSTGIDYRLSGQLAFVRSKSTEEQSDNAETHDKTVSLLSEGYNQSVPYHSASLKANNVTEVEQNEELAMRKLSAGAEATAGRVGSEEAPGKSQPLSASFGNTVTRQGGDNQKSREEPKYPPIYIAKTSSLVNSAYESDSNDKEGDVRDTNTDDIFLLTRLKNLESDQCQKLGIENIVFDYVSEEKLNECSKRSSSSSKGEALHLESKLVSDYSSVENIESLHHIEKKISSAFEHVTPSKSSGNTRLNTRKKLKKAGKEDYCTSSDSEGGFAQAPNFSLENHQKINATNKNFPVTATEMDKNAVSPPRGVDNLGCTDIVQSPGESFQEYRRSLVTDGRRQSTPKEVCVIPHNVGVINTDFQNDNQVTNQNFPNDILSESHSNLDQSESSERLSQLDPNLKSPVTSNIAVSAHDVSASQDLSLMRLNFLQSEDKTNARAQQTPTKVKGRNTRQLSQNQQLLSARKIEDTRSSKKNKNKKVQQQTVDPKSTVNELENGPSEKSRWNNPIRPFGWRTKKTEDGPIELENQTPKQETVDVRKDKGYRSFRKNKSTGDTSKQTENDGTKSLENGLENGKAGEPRRKSPIRSFGWKTKKSEIDPNTDLENATPEEPSRRSSKVSRLSRTSGVPVYTKTYWTRFYILSVFSLVAMVQCAVWGTWSPIYESAKFAFPSWTSGTISLFNSWGPICVILFIIPMAWFNQKFGLRVGVITATSLILAGTLLRCIPVNEIGFTVLANMCAISAGISGCLTLSLPAMVAATWFPANERTTATAVAALFSQLGSAVIYLEPLLVRAPDRAGDDPNKCSSYSRNSVRSERSERDLLLPNAVSEVESRYWANSFNNSGKIESRHKRFSPQAIKSGASPNAANPVHVVSKGDLLSKSNPRTKTSELKKQKVVDGPLGPVRRRLSRSAQYNDEDLDKYNKPSSVTTPAVATSGIYGRPSTQLDDRQLSDDGSYSSNRFGFADSQSSDRNDIQGSDTPGTPSRGNNFNAFVSSSSGDNVYGPDGRFQDSRPSLDDPNEQMEPNGKNPSNSINRYQGNRYLDDHYQSHSNMASRGQYSPNSGDQYQGSDNYADPNQAKPRSQSDDRRNQDGPYNNGLYKDHPNRDKRFQYDPYGSNRMNPSNDQSWSDPNYRDQGNPSQEYGYQADSPASLDSQNSRTPGGVYKFNPYENNQENLSAASNPGFGQTYNANQQPKDGFNDQSSYPVEPRYQNIGMNLTSILPPNGYPESSFPAESNHSDDATEVFDNTGLRFRSGPYTAQDGEERETTYDSHVTPNDVYGDIMNLMYIYAGIAGLLFLLAVAYFPRQPPHPPSPSSAEERLDYFAGMKTIIKDPQLMLLVLTYAFSVGVPLVWVAVMNFSLCCIGIGQEEAMFVAMAAVLLSCATAFIAARITDLIFGYLKLTIIVLLALASVCFLWFLLISVGVIPSSLVQVYLSVAGGVALQYATVPLLTEFAVELAYPCPESVVGVMIIGSFNVVSAIFLLLFLIPSQCYVWVNGVLVACTSLTIIPLIFVKETYKRRALDQADGTDSLAGNLTAHEEIPNSAPPLEVKGQDEEPTPSPPPPEEGAQEEVSASLADVPNDRKHTEL</sequence>
<evidence type="ECO:0000256" key="6">
    <source>
        <dbReference type="SAM" id="Phobius"/>
    </source>
</evidence>
<feature type="region of interest" description="Disordered" evidence="5">
    <location>
        <begin position="653"/>
        <end position="672"/>
    </location>
</feature>
<keyword evidence="4 6" id="KW-0472">Membrane</keyword>
<evidence type="ECO:0000256" key="3">
    <source>
        <dbReference type="ARBA" id="ARBA00022989"/>
    </source>
</evidence>
<feature type="region of interest" description="Disordered" evidence="5">
    <location>
        <begin position="1461"/>
        <end position="1496"/>
    </location>
</feature>
<feature type="compositionally biased region" description="Basic and acidic residues" evidence="5">
    <location>
        <begin position="2195"/>
        <end position="2206"/>
    </location>
</feature>
<dbReference type="Proteomes" id="UP000694843">
    <property type="component" value="Unplaced"/>
</dbReference>
<feature type="region of interest" description="Disordered" evidence="5">
    <location>
        <begin position="718"/>
        <end position="748"/>
    </location>
</feature>
<dbReference type="InterPro" id="IPR049680">
    <property type="entry name" value="FLVCR1-2_SLC49-like"/>
</dbReference>
<feature type="compositionally biased region" description="Pro residues" evidence="5">
    <location>
        <begin position="657"/>
        <end position="667"/>
    </location>
</feature>
<feature type="region of interest" description="Disordered" evidence="5">
    <location>
        <begin position="151"/>
        <end position="436"/>
    </location>
</feature>
<keyword evidence="7" id="KW-1185">Reference proteome</keyword>
<evidence type="ECO:0000256" key="4">
    <source>
        <dbReference type="ARBA" id="ARBA00023136"/>
    </source>
</evidence>
<feature type="compositionally biased region" description="Polar residues" evidence="5">
    <location>
        <begin position="2048"/>
        <end position="2063"/>
    </location>
</feature>
<feature type="transmembrane region" description="Helical" evidence="6">
    <location>
        <begin position="2432"/>
        <end position="2455"/>
    </location>
</feature>
<organism evidence="7 8">
    <name type="scientific">Hyalella azteca</name>
    <name type="common">Amphipod</name>
    <dbReference type="NCBI Taxonomy" id="294128"/>
    <lineage>
        <taxon>Eukaryota</taxon>
        <taxon>Metazoa</taxon>
        <taxon>Ecdysozoa</taxon>
        <taxon>Arthropoda</taxon>
        <taxon>Crustacea</taxon>
        <taxon>Multicrustacea</taxon>
        <taxon>Malacostraca</taxon>
        <taxon>Eumalacostraca</taxon>
        <taxon>Peracarida</taxon>
        <taxon>Amphipoda</taxon>
        <taxon>Senticaudata</taxon>
        <taxon>Talitrida</taxon>
        <taxon>Talitroidea</taxon>
        <taxon>Hyalellidae</taxon>
        <taxon>Hyalella</taxon>
    </lineage>
</organism>
<feature type="compositionally biased region" description="Polar residues" evidence="5">
    <location>
        <begin position="332"/>
        <end position="343"/>
    </location>
</feature>
<feature type="transmembrane region" description="Helical" evidence="6">
    <location>
        <begin position="2381"/>
        <end position="2400"/>
    </location>
</feature>
<evidence type="ECO:0000256" key="2">
    <source>
        <dbReference type="ARBA" id="ARBA00022692"/>
    </source>
</evidence>
<feature type="region of interest" description="Disordered" evidence="5">
    <location>
        <begin position="1176"/>
        <end position="1219"/>
    </location>
</feature>
<feature type="compositionally biased region" description="Polar residues" evidence="5">
    <location>
        <begin position="424"/>
        <end position="436"/>
    </location>
</feature>
<feature type="compositionally biased region" description="Basic and acidic residues" evidence="5">
    <location>
        <begin position="1629"/>
        <end position="1639"/>
    </location>
</feature>
<feature type="region of interest" description="Disordered" evidence="5">
    <location>
        <begin position="2146"/>
        <end position="2257"/>
    </location>
</feature>
<gene>
    <name evidence="8" type="primary">LOC108670588</name>
</gene>
<feature type="compositionally biased region" description="Polar residues" evidence="5">
    <location>
        <begin position="1547"/>
        <end position="1557"/>
    </location>
</feature>
<dbReference type="InterPro" id="IPR036259">
    <property type="entry name" value="MFS_trans_sf"/>
</dbReference>
<feature type="compositionally biased region" description="Basic and acidic residues" evidence="5">
    <location>
        <begin position="361"/>
        <end position="381"/>
    </location>
</feature>
<feature type="compositionally biased region" description="Polar residues" evidence="5">
    <location>
        <begin position="2019"/>
        <end position="2028"/>
    </location>
</feature>
<feature type="compositionally biased region" description="Basic and acidic residues" evidence="5">
    <location>
        <begin position="1982"/>
        <end position="1991"/>
    </location>
</feature>
<evidence type="ECO:0000313" key="8">
    <source>
        <dbReference type="RefSeq" id="XP_047739030.1"/>
    </source>
</evidence>
<feature type="transmembrane region" description="Helical" evidence="6">
    <location>
        <begin position="1775"/>
        <end position="1794"/>
    </location>
</feature>
<feature type="compositionally biased region" description="Polar residues" evidence="5">
    <location>
        <begin position="2213"/>
        <end position="2238"/>
    </location>
</feature>
<feature type="region of interest" description="Disordered" evidence="5">
    <location>
        <begin position="1942"/>
        <end position="2133"/>
    </location>
</feature>
<feature type="compositionally biased region" description="Basic and acidic residues" evidence="5">
    <location>
        <begin position="231"/>
        <end position="242"/>
    </location>
</feature>
<dbReference type="SUPFAM" id="SSF103473">
    <property type="entry name" value="MFS general substrate transporter"/>
    <property type="match status" value="2"/>
</dbReference>
<dbReference type="PANTHER" id="PTHR10924:SF27">
    <property type="entry name" value="SOLUTE CARRIER FAMILY 49 MEMBER 4"/>
    <property type="match status" value="1"/>
</dbReference>
<evidence type="ECO:0000313" key="7">
    <source>
        <dbReference type="Proteomes" id="UP000694843"/>
    </source>
</evidence>
<feature type="transmembrane region" description="Helical" evidence="6">
    <location>
        <begin position="2590"/>
        <end position="2610"/>
    </location>
</feature>
<feature type="compositionally biased region" description="Polar residues" evidence="5">
    <location>
        <begin position="1191"/>
        <end position="1208"/>
    </location>
</feature>
<feature type="compositionally biased region" description="Polar residues" evidence="5">
    <location>
        <begin position="734"/>
        <end position="748"/>
    </location>
</feature>
<accession>A0A979FPL6</accession>
<feature type="compositionally biased region" description="Polar residues" evidence="5">
    <location>
        <begin position="2123"/>
        <end position="2133"/>
    </location>
</feature>
<dbReference type="RefSeq" id="XP_047739030.1">
    <property type="nucleotide sequence ID" value="XM_047883074.1"/>
</dbReference>
<feature type="region of interest" description="Disordered" evidence="5">
    <location>
        <begin position="797"/>
        <end position="820"/>
    </location>
</feature>
<evidence type="ECO:0000256" key="1">
    <source>
        <dbReference type="ARBA" id="ARBA00004141"/>
    </source>
</evidence>
<name>A0A979FPL6_HYAAZ</name>
<feature type="region of interest" description="Disordered" evidence="5">
    <location>
        <begin position="2632"/>
        <end position="2685"/>
    </location>
</feature>
<feature type="compositionally biased region" description="Polar residues" evidence="5">
    <location>
        <begin position="1576"/>
        <end position="1589"/>
    </location>
</feature>
<feature type="compositionally biased region" description="Basic and acidic residues" evidence="5">
    <location>
        <begin position="265"/>
        <end position="274"/>
    </location>
</feature>
<feature type="region of interest" description="Disordered" evidence="5">
    <location>
        <begin position="987"/>
        <end position="1080"/>
    </location>
</feature>
<feature type="compositionally biased region" description="Polar residues" evidence="5">
    <location>
        <begin position="2070"/>
        <end position="2095"/>
    </location>
</feature>
<feature type="transmembrane region" description="Helical" evidence="6">
    <location>
        <begin position="2562"/>
        <end position="2584"/>
    </location>
</feature>
<comment type="subcellular location">
    <subcellularLocation>
        <location evidence="1">Membrane</location>
        <topology evidence="1">Multi-pass membrane protein</topology>
    </subcellularLocation>
</comment>
<dbReference type="Gene3D" id="1.20.1250.20">
    <property type="entry name" value="MFS general substrate transporter like domains"/>
    <property type="match status" value="2"/>
</dbReference>
<evidence type="ECO:0000256" key="5">
    <source>
        <dbReference type="SAM" id="MobiDB-lite"/>
    </source>
</evidence>
<feature type="region of interest" description="Disordered" evidence="5">
    <location>
        <begin position="1530"/>
        <end position="1715"/>
    </location>
</feature>
<dbReference type="PANTHER" id="PTHR10924">
    <property type="entry name" value="MAJOR FACILITATOR SUPERFAMILY PROTEIN-RELATED"/>
    <property type="match status" value="1"/>
</dbReference>
<keyword evidence="3 6" id="KW-1133">Transmembrane helix</keyword>
<feature type="region of interest" description="Disordered" evidence="5">
    <location>
        <begin position="18"/>
        <end position="91"/>
    </location>
</feature>
<feature type="region of interest" description="Disordered" evidence="5">
    <location>
        <begin position="524"/>
        <end position="578"/>
    </location>
</feature>
<keyword evidence="2 6" id="KW-0812">Transmembrane</keyword>
<feature type="transmembrane region" description="Helical" evidence="6">
    <location>
        <begin position="1800"/>
        <end position="1817"/>
    </location>
</feature>
<feature type="compositionally biased region" description="Basic and acidic residues" evidence="5">
    <location>
        <begin position="799"/>
        <end position="809"/>
    </location>
</feature>
<feature type="compositionally biased region" description="Polar residues" evidence="5">
    <location>
        <begin position="2146"/>
        <end position="2166"/>
    </location>
</feature>
<feature type="compositionally biased region" description="Polar residues" evidence="5">
    <location>
        <begin position="1040"/>
        <end position="1058"/>
    </location>
</feature>
<feature type="compositionally biased region" description="Polar residues" evidence="5">
    <location>
        <begin position="718"/>
        <end position="727"/>
    </location>
</feature>
<feature type="transmembrane region" description="Helical" evidence="6">
    <location>
        <begin position="1829"/>
        <end position="1857"/>
    </location>
</feature>
<dbReference type="GO" id="GO:0016020">
    <property type="term" value="C:membrane"/>
    <property type="evidence" value="ECO:0007669"/>
    <property type="project" value="UniProtKB-SubCell"/>
</dbReference>
<feature type="region of interest" description="Disordered" evidence="5">
    <location>
        <begin position="2269"/>
        <end position="2291"/>
    </location>
</feature>